<dbReference type="Proteomes" id="UP001302126">
    <property type="component" value="Unassembled WGS sequence"/>
</dbReference>
<evidence type="ECO:0000313" key="2">
    <source>
        <dbReference type="Proteomes" id="UP001302126"/>
    </source>
</evidence>
<accession>A0AAN6X109</accession>
<comment type="caution">
    <text evidence="1">The sequence shown here is derived from an EMBL/GenBank/DDBJ whole genome shotgun (WGS) entry which is preliminary data.</text>
</comment>
<keyword evidence="2" id="KW-1185">Reference proteome</keyword>
<sequence length="226" mass="25743">MRQFPLTFAMNNHLSCPPNASLICMMILTSCSSQPNYPSSRSQMQSLLFRSTFSQFKINQMALNSNFISNSRCYHSFLSLGYLTLRTSVRTQEAMSSQYITTTTSYRPKPLRLPNKTAPYHFQEPYRQNIIQLNKHQRIKIPIYFSFVVPAAQQAQQSSAATKTALSSRLGNQPPSLIYTTIQPRATIQLFQRLEVQVAPRNASHIENGNDPFFSLLLQENSVHAE</sequence>
<protein>
    <submittedName>
        <fullName evidence="1">Uncharacterized protein</fullName>
    </submittedName>
</protein>
<evidence type="ECO:0000313" key="1">
    <source>
        <dbReference type="EMBL" id="KAK4191666.1"/>
    </source>
</evidence>
<organism evidence="1 2">
    <name type="scientific">Podospora australis</name>
    <dbReference type="NCBI Taxonomy" id="1536484"/>
    <lineage>
        <taxon>Eukaryota</taxon>
        <taxon>Fungi</taxon>
        <taxon>Dikarya</taxon>
        <taxon>Ascomycota</taxon>
        <taxon>Pezizomycotina</taxon>
        <taxon>Sordariomycetes</taxon>
        <taxon>Sordariomycetidae</taxon>
        <taxon>Sordariales</taxon>
        <taxon>Podosporaceae</taxon>
        <taxon>Podospora</taxon>
    </lineage>
</organism>
<dbReference type="EMBL" id="MU864358">
    <property type="protein sequence ID" value="KAK4191666.1"/>
    <property type="molecule type" value="Genomic_DNA"/>
</dbReference>
<reference evidence="1" key="1">
    <citation type="journal article" date="2023" name="Mol. Phylogenet. Evol.">
        <title>Genome-scale phylogeny and comparative genomics of the fungal order Sordariales.</title>
        <authorList>
            <person name="Hensen N."/>
            <person name="Bonometti L."/>
            <person name="Westerberg I."/>
            <person name="Brannstrom I.O."/>
            <person name="Guillou S."/>
            <person name="Cros-Aarteil S."/>
            <person name="Calhoun S."/>
            <person name="Haridas S."/>
            <person name="Kuo A."/>
            <person name="Mondo S."/>
            <person name="Pangilinan J."/>
            <person name="Riley R."/>
            <person name="LaButti K."/>
            <person name="Andreopoulos B."/>
            <person name="Lipzen A."/>
            <person name="Chen C."/>
            <person name="Yan M."/>
            <person name="Daum C."/>
            <person name="Ng V."/>
            <person name="Clum A."/>
            <person name="Steindorff A."/>
            <person name="Ohm R.A."/>
            <person name="Martin F."/>
            <person name="Silar P."/>
            <person name="Natvig D.O."/>
            <person name="Lalanne C."/>
            <person name="Gautier V."/>
            <person name="Ament-Velasquez S.L."/>
            <person name="Kruys A."/>
            <person name="Hutchinson M.I."/>
            <person name="Powell A.J."/>
            <person name="Barry K."/>
            <person name="Miller A.N."/>
            <person name="Grigoriev I.V."/>
            <person name="Debuchy R."/>
            <person name="Gladieux P."/>
            <person name="Hiltunen Thoren M."/>
            <person name="Johannesson H."/>
        </authorList>
    </citation>
    <scope>NUCLEOTIDE SEQUENCE</scope>
    <source>
        <strain evidence="1">PSN309</strain>
    </source>
</reference>
<name>A0AAN6X109_9PEZI</name>
<dbReference type="AlphaFoldDB" id="A0AAN6X109"/>
<gene>
    <name evidence="1" type="ORF">QBC35DRAFT_294662</name>
</gene>
<proteinExistence type="predicted"/>
<reference evidence="1" key="2">
    <citation type="submission" date="2023-05" db="EMBL/GenBank/DDBJ databases">
        <authorList>
            <consortium name="Lawrence Berkeley National Laboratory"/>
            <person name="Steindorff A."/>
            <person name="Hensen N."/>
            <person name="Bonometti L."/>
            <person name="Westerberg I."/>
            <person name="Brannstrom I.O."/>
            <person name="Guillou S."/>
            <person name="Cros-Aarteil S."/>
            <person name="Calhoun S."/>
            <person name="Haridas S."/>
            <person name="Kuo A."/>
            <person name="Mondo S."/>
            <person name="Pangilinan J."/>
            <person name="Riley R."/>
            <person name="Labutti K."/>
            <person name="Andreopoulos B."/>
            <person name="Lipzen A."/>
            <person name="Chen C."/>
            <person name="Yanf M."/>
            <person name="Daum C."/>
            <person name="Ng V."/>
            <person name="Clum A."/>
            <person name="Ohm R."/>
            <person name="Martin F."/>
            <person name="Silar P."/>
            <person name="Natvig D."/>
            <person name="Lalanne C."/>
            <person name="Gautier V."/>
            <person name="Ament-Velasquez S.L."/>
            <person name="Kruys A."/>
            <person name="Hutchinson M.I."/>
            <person name="Powell A.J."/>
            <person name="Barry K."/>
            <person name="Miller A.N."/>
            <person name="Grigoriev I.V."/>
            <person name="Debuchy R."/>
            <person name="Gladieux P."/>
            <person name="Thoren M.H."/>
            <person name="Johannesson H."/>
        </authorList>
    </citation>
    <scope>NUCLEOTIDE SEQUENCE</scope>
    <source>
        <strain evidence="1">PSN309</strain>
    </source>
</reference>
<dbReference type="PROSITE" id="PS51257">
    <property type="entry name" value="PROKAR_LIPOPROTEIN"/>
    <property type="match status" value="1"/>
</dbReference>